<reference evidence="2" key="1">
    <citation type="submission" date="2018-05" db="EMBL/GenBank/DDBJ databases">
        <authorList>
            <person name="Lanie J.A."/>
            <person name="Ng W.-L."/>
            <person name="Kazmierczak K.M."/>
            <person name="Andrzejewski T.M."/>
            <person name="Davidsen T.M."/>
            <person name="Wayne K.J."/>
            <person name="Tettelin H."/>
            <person name="Glass J.I."/>
            <person name="Rusch D."/>
            <person name="Podicherti R."/>
            <person name="Tsui H.-C.T."/>
            <person name="Winkler M.E."/>
        </authorList>
    </citation>
    <scope>NUCLEOTIDE SEQUENCE</scope>
</reference>
<protein>
    <submittedName>
        <fullName evidence="2">Uncharacterized protein</fullName>
    </submittedName>
</protein>
<organism evidence="2">
    <name type="scientific">marine metagenome</name>
    <dbReference type="NCBI Taxonomy" id="408172"/>
    <lineage>
        <taxon>unclassified sequences</taxon>
        <taxon>metagenomes</taxon>
        <taxon>ecological metagenomes</taxon>
    </lineage>
</organism>
<accession>A0A382D1V0</accession>
<gene>
    <name evidence="2" type="ORF">METZ01_LOCUS185310</name>
</gene>
<proteinExistence type="predicted"/>
<dbReference type="AlphaFoldDB" id="A0A382D1V0"/>
<sequence length="134" mass="15039">MKKFSQFIEEQYGHQEDAGLSSQHVPHDIDDPDVQRKINAILGHTASSEYMTPEAAIGQMEAKLSLLGLAPQDGDREFSESGTLDIQMSRYGDITGKSVDTPFDEIEHESRNYTLSVKYEQLETGSYKVYANFS</sequence>
<evidence type="ECO:0000256" key="1">
    <source>
        <dbReference type="SAM" id="MobiDB-lite"/>
    </source>
</evidence>
<dbReference type="EMBL" id="UINC01037249">
    <property type="protein sequence ID" value="SVB32456.1"/>
    <property type="molecule type" value="Genomic_DNA"/>
</dbReference>
<feature type="region of interest" description="Disordered" evidence="1">
    <location>
        <begin position="1"/>
        <end position="31"/>
    </location>
</feature>
<evidence type="ECO:0000313" key="2">
    <source>
        <dbReference type="EMBL" id="SVB32456.1"/>
    </source>
</evidence>
<name>A0A382D1V0_9ZZZZ</name>